<dbReference type="GO" id="GO:0055037">
    <property type="term" value="C:recycling endosome"/>
    <property type="evidence" value="ECO:0007669"/>
    <property type="project" value="TreeGrafter"/>
</dbReference>
<evidence type="ECO:0000256" key="4">
    <source>
        <dbReference type="SAM" id="Coils"/>
    </source>
</evidence>
<dbReference type="AlphaFoldDB" id="A0A4W4FU32"/>
<dbReference type="GO" id="GO:0005813">
    <property type="term" value="C:centrosome"/>
    <property type="evidence" value="ECO:0007669"/>
    <property type="project" value="TreeGrafter"/>
</dbReference>
<dbReference type="GO" id="GO:0036064">
    <property type="term" value="C:ciliary basal body"/>
    <property type="evidence" value="ECO:0007669"/>
    <property type="project" value="TreeGrafter"/>
</dbReference>
<dbReference type="GO" id="GO:0030496">
    <property type="term" value="C:midbody"/>
    <property type="evidence" value="ECO:0007669"/>
    <property type="project" value="TreeGrafter"/>
</dbReference>
<dbReference type="GO" id="GO:0005769">
    <property type="term" value="C:early endosome"/>
    <property type="evidence" value="ECO:0007669"/>
    <property type="project" value="TreeGrafter"/>
</dbReference>
<reference evidence="6" key="2">
    <citation type="journal article" date="2017" name="Sci. Adv.">
        <title>A tail of two voltages: Proteomic comparison of the three electric organs of the electric eel.</title>
        <authorList>
            <person name="Traeger L.L."/>
            <person name="Sabat G."/>
            <person name="Barrett-Wilt G.A."/>
            <person name="Wells G.B."/>
            <person name="Sussman M.R."/>
        </authorList>
    </citation>
    <scope>NUCLEOTIDE SEQUENCE [LARGE SCALE GENOMIC DNA]</scope>
</reference>
<protein>
    <recommendedName>
        <fullName evidence="2">Endosome-associated-trafficking regulator 1</fullName>
    </recommendedName>
</protein>
<dbReference type="GO" id="GO:1903566">
    <property type="term" value="P:positive regulation of protein localization to cilium"/>
    <property type="evidence" value="ECO:0007669"/>
    <property type="project" value="TreeGrafter"/>
</dbReference>
<gene>
    <name evidence="5" type="primary">entr1</name>
</gene>
<reference evidence="5" key="3">
    <citation type="submission" date="2020-05" db="EMBL/GenBank/DDBJ databases">
        <title>Electrophorus electricus (electric eel) genome, fEleEle1, primary haplotype.</title>
        <authorList>
            <person name="Myers G."/>
            <person name="Meyer A."/>
            <person name="Fedrigo O."/>
            <person name="Formenti G."/>
            <person name="Rhie A."/>
            <person name="Tracey A."/>
            <person name="Sims Y."/>
            <person name="Jarvis E.D."/>
        </authorList>
    </citation>
    <scope>NUCLEOTIDE SEQUENCE [LARGE SCALE GENOMIC DNA]</scope>
</reference>
<dbReference type="Ensembl" id="ENSEEET00000028895.2">
    <property type="protein sequence ID" value="ENSEEEP00000028567.1"/>
    <property type="gene ID" value="ENSEEEG00000013723.2"/>
</dbReference>
<organism evidence="5 6">
    <name type="scientific">Electrophorus electricus</name>
    <name type="common">Electric eel</name>
    <name type="synonym">Gymnotus electricus</name>
    <dbReference type="NCBI Taxonomy" id="8005"/>
    <lineage>
        <taxon>Eukaryota</taxon>
        <taxon>Metazoa</taxon>
        <taxon>Chordata</taxon>
        <taxon>Craniata</taxon>
        <taxon>Vertebrata</taxon>
        <taxon>Euteleostomi</taxon>
        <taxon>Actinopterygii</taxon>
        <taxon>Neopterygii</taxon>
        <taxon>Teleostei</taxon>
        <taxon>Ostariophysi</taxon>
        <taxon>Gymnotiformes</taxon>
        <taxon>Gymnotoidei</taxon>
        <taxon>Gymnotidae</taxon>
        <taxon>Electrophorus</taxon>
    </lineage>
</organism>
<keyword evidence="3 4" id="KW-0175">Coiled coil</keyword>
<dbReference type="OMA" id="THAHATI"/>
<reference evidence="5" key="4">
    <citation type="submission" date="2025-08" db="UniProtKB">
        <authorList>
            <consortium name="Ensembl"/>
        </authorList>
    </citation>
    <scope>IDENTIFICATION</scope>
</reference>
<dbReference type="STRING" id="8005.ENSEEEP00000028567"/>
<comment type="similarity">
    <text evidence="1">Belongs to the ENTR1 family.</text>
</comment>
<evidence type="ECO:0000256" key="2">
    <source>
        <dbReference type="ARBA" id="ARBA00016007"/>
    </source>
</evidence>
<name>A0A4W4FU32_ELEEL</name>
<keyword evidence="6" id="KW-1185">Reference proteome</keyword>
<sequence length="97" mass="10897">MTKRAVKAENSLSKLKQEIQQLQNQLEAYKSENEQLRAGETAALTTMRHNAQVASEYLNKTAKDAETSIKQLLTGRETLCLVSQLLSSVDKITDTDW</sequence>
<evidence type="ECO:0000256" key="3">
    <source>
        <dbReference type="ARBA" id="ARBA00023054"/>
    </source>
</evidence>
<feature type="coiled-coil region" evidence="4">
    <location>
        <begin position="5"/>
        <end position="39"/>
    </location>
</feature>
<dbReference type="GO" id="GO:0032465">
    <property type="term" value="P:regulation of cytokinesis"/>
    <property type="evidence" value="ECO:0007669"/>
    <property type="project" value="TreeGrafter"/>
</dbReference>
<reference evidence="6" key="1">
    <citation type="journal article" date="2014" name="Science">
        <title>Nonhuman genetics. Genomic basis for the convergent evolution of electric organs.</title>
        <authorList>
            <person name="Gallant J.R."/>
            <person name="Traeger L.L."/>
            <person name="Volkening J.D."/>
            <person name="Moffett H."/>
            <person name="Chen P.H."/>
            <person name="Novina C.D."/>
            <person name="Phillips G.N.Jr."/>
            <person name="Anand R."/>
            <person name="Wells G.B."/>
            <person name="Pinch M."/>
            <person name="Guth R."/>
            <person name="Unguez G.A."/>
            <person name="Albert J.S."/>
            <person name="Zakon H.H."/>
            <person name="Samanta M.P."/>
            <person name="Sussman M.R."/>
        </authorList>
    </citation>
    <scope>NUCLEOTIDE SEQUENCE [LARGE SCALE GENOMIC DNA]</scope>
</reference>
<evidence type="ECO:0000313" key="5">
    <source>
        <dbReference type="Ensembl" id="ENSEEEP00000028567.1"/>
    </source>
</evidence>
<accession>A0A4W4FU32</accession>
<dbReference type="PANTHER" id="PTHR31259">
    <property type="entry name" value="ENDOSOME-ASSOCIATED TRAFFICKING REGULATOR 1"/>
    <property type="match status" value="1"/>
</dbReference>
<dbReference type="Proteomes" id="UP000314983">
    <property type="component" value="Chromosome 9"/>
</dbReference>
<reference evidence="5" key="5">
    <citation type="submission" date="2025-09" db="UniProtKB">
        <authorList>
            <consortium name="Ensembl"/>
        </authorList>
    </citation>
    <scope>IDENTIFICATION</scope>
</reference>
<dbReference type="GO" id="GO:0045724">
    <property type="term" value="P:positive regulation of cilium assembly"/>
    <property type="evidence" value="ECO:0007669"/>
    <property type="project" value="TreeGrafter"/>
</dbReference>
<evidence type="ECO:0000256" key="1">
    <source>
        <dbReference type="ARBA" id="ARBA00007791"/>
    </source>
</evidence>
<proteinExistence type="inferred from homology"/>
<dbReference type="PANTHER" id="PTHR31259:SF3">
    <property type="entry name" value="ENDOSOME-ASSOCIATED-TRAFFICKING REGULATOR 1"/>
    <property type="match status" value="1"/>
</dbReference>
<dbReference type="InterPro" id="IPR026757">
    <property type="entry name" value="ENTR1"/>
</dbReference>
<evidence type="ECO:0000313" key="6">
    <source>
        <dbReference type="Proteomes" id="UP000314983"/>
    </source>
</evidence>
<dbReference type="GeneTree" id="ENSGT00390000000560"/>